<proteinExistence type="predicted"/>
<dbReference type="EMBL" id="JAMZMK010007588">
    <property type="protein sequence ID" value="KAI7744076.1"/>
    <property type="molecule type" value="Genomic_DNA"/>
</dbReference>
<reference evidence="2" key="1">
    <citation type="submission" date="2022-06" db="EMBL/GenBank/DDBJ databases">
        <title>Uncovering the hologenomic basis of an extraordinary plant invasion.</title>
        <authorList>
            <person name="Bieker V.C."/>
            <person name="Martin M.D."/>
            <person name="Gilbert T."/>
            <person name="Hodgins K."/>
            <person name="Battlay P."/>
            <person name="Petersen B."/>
            <person name="Wilson J."/>
        </authorList>
    </citation>
    <scope>NUCLEOTIDE SEQUENCE</scope>
    <source>
        <strain evidence="2">AA19_3_7</strain>
        <tissue evidence="2">Leaf</tissue>
    </source>
</reference>
<evidence type="ECO:0000313" key="2">
    <source>
        <dbReference type="EMBL" id="KAI7744076.1"/>
    </source>
</evidence>
<evidence type="ECO:0000313" key="3">
    <source>
        <dbReference type="Proteomes" id="UP001206925"/>
    </source>
</evidence>
<evidence type="ECO:0000256" key="1">
    <source>
        <dbReference type="SAM" id="MobiDB-lite"/>
    </source>
</evidence>
<feature type="region of interest" description="Disordered" evidence="1">
    <location>
        <begin position="1"/>
        <end position="22"/>
    </location>
</feature>
<accession>A0AAD5CLF0</accession>
<dbReference type="AlphaFoldDB" id="A0AAD5CLF0"/>
<keyword evidence="3" id="KW-1185">Reference proteome</keyword>
<name>A0AAD5CLF0_AMBAR</name>
<dbReference type="Proteomes" id="UP001206925">
    <property type="component" value="Unassembled WGS sequence"/>
</dbReference>
<gene>
    <name evidence="2" type="ORF">M8C21_021023</name>
</gene>
<comment type="caution">
    <text evidence="2">The sequence shown here is derived from an EMBL/GenBank/DDBJ whole genome shotgun (WGS) entry which is preliminary data.</text>
</comment>
<feature type="non-terminal residue" evidence="2">
    <location>
        <position position="104"/>
    </location>
</feature>
<sequence>MEAEGDKLLTPLPQSTSDTVVDAEGDKLITPFPQSTSDTVVDNSSPAPVIEVNNYDPQKIVVKVNRDKTTSKALQISIGISDTDSIDLSISFDFSSLKTSRGLN</sequence>
<protein>
    <submittedName>
        <fullName evidence="2">Uncharacterized protein</fullName>
    </submittedName>
</protein>
<organism evidence="2 3">
    <name type="scientific">Ambrosia artemisiifolia</name>
    <name type="common">Common ragweed</name>
    <dbReference type="NCBI Taxonomy" id="4212"/>
    <lineage>
        <taxon>Eukaryota</taxon>
        <taxon>Viridiplantae</taxon>
        <taxon>Streptophyta</taxon>
        <taxon>Embryophyta</taxon>
        <taxon>Tracheophyta</taxon>
        <taxon>Spermatophyta</taxon>
        <taxon>Magnoliopsida</taxon>
        <taxon>eudicotyledons</taxon>
        <taxon>Gunneridae</taxon>
        <taxon>Pentapetalae</taxon>
        <taxon>asterids</taxon>
        <taxon>campanulids</taxon>
        <taxon>Asterales</taxon>
        <taxon>Asteraceae</taxon>
        <taxon>Asteroideae</taxon>
        <taxon>Heliantheae alliance</taxon>
        <taxon>Heliantheae</taxon>
        <taxon>Ambrosia</taxon>
    </lineage>
</organism>